<dbReference type="PANTHER" id="PTHR44846">
    <property type="entry name" value="MANNOSYL-D-GLYCERATE TRANSPORT/METABOLISM SYSTEM REPRESSOR MNGR-RELATED"/>
    <property type="match status" value="1"/>
</dbReference>
<evidence type="ECO:0000256" key="2">
    <source>
        <dbReference type="ARBA" id="ARBA00023125"/>
    </source>
</evidence>
<proteinExistence type="predicted"/>
<accession>A0ABQ3UFD0</accession>
<sequence length="266" mass="29350">MPIGREIPTHSELAQLLRGRIERGEIRAGETLPPITDLMEEYGVSRSTVRSAITQLASEGVVRTAGRKGTIVQPRPERRRIRRSQVVTRSSAGMYVFPAASYADEVWVTHGVPKASYEAAPPVVTDVFDLAAEAQVLRRRRVMSPEGEPPFQIVDTWLSPQAVEDAPRIAEPSTGPGGYLDRLEEAGHGPIQWTEHTQARMPSSEEARLLEMPTALPVLQIALVGCSGRDNQPLEVTIRVIPADRVELVSELVRDESAAWPREGRK</sequence>
<dbReference type="RefSeq" id="WP_236260133.1">
    <property type="nucleotide sequence ID" value="NZ_BNEK01000007.1"/>
</dbReference>
<dbReference type="InterPro" id="IPR011663">
    <property type="entry name" value="UTRA"/>
</dbReference>
<feature type="domain" description="HTH gntR-type" evidence="4">
    <location>
        <begin position="7"/>
        <end position="75"/>
    </location>
</feature>
<dbReference type="InterPro" id="IPR028978">
    <property type="entry name" value="Chorismate_lyase_/UTRA_dom_sf"/>
</dbReference>
<keyword evidence="1" id="KW-0805">Transcription regulation</keyword>
<keyword evidence="6" id="KW-1185">Reference proteome</keyword>
<protein>
    <submittedName>
        <fullName evidence="5">Transcriptional regulator, GntR family protein</fullName>
    </submittedName>
</protein>
<gene>
    <name evidence="5" type="ORF">TPA0910_87490</name>
</gene>
<dbReference type="CDD" id="cd07377">
    <property type="entry name" value="WHTH_GntR"/>
    <property type="match status" value="1"/>
</dbReference>
<evidence type="ECO:0000256" key="1">
    <source>
        <dbReference type="ARBA" id="ARBA00023015"/>
    </source>
</evidence>
<comment type="caution">
    <text evidence="5">The sequence shown here is derived from an EMBL/GenBank/DDBJ whole genome shotgun (WGS) entry which is preliminary data.</text>
</comment>
<dbReference type="SMART" id="SM00866">
    <property type="entry name" value="UTRA"/>
    <property type="match status" value="1"/>
</dbReference>
<dbReference type="InterPro" id="IPR000524">
    <property type="entry name" value="Tscrpt_reg_HTH_GntR"/>
</dbReference>
<dbReference type="InterPro" id="IPR036390">
    <property type="entry name" value="WH_DNA-bd_sf"/>
</dbReference>
<dbReference type="PRINTS" id="PR00035">
    <property type="entry name" value="HTHGNTR"/>
</dbReference>
<evidence type="ECO:0000313" key="5">
    <source>
        <dbReference type="EMBL" id="GHJ34316.1"/>
    </source>
</evidence>
<name>A0ABQ3UFD0_STRHY</name>
<dbReference type="SUPFAM" id="SSF64288">
    <property type="entry name" value="Chorismate lyase-like"/>
    <property type="match status" value="1"/>
</dbReference>
<dbReference type="SUPFAM" id="SSF46785">
    <property type="entry name" value="Winged helix' DNA-binding domain"/>
    <property type="match status" value="1"/>
</dbReference>
<keyword evidence="3" id="KW-0804">Transcription</keyword>
<evidence type="ECO:0000313" key="6">
    <source>
        <dbReference type="Proteomes" id="UP001054854"/>
    </source>
</evidence>
<organism evidence="5 6">
    <name type="scientific">Streptomyces hygroscopicus</name>
    <dbReference type="NCBI Taxonomy" id="1912"/>
    <lineage>
        <taxon>Bacteria</taxon>
        <taxon>Bacillati</taxon>
        <taxon>Actinomycetota</taxon>
        <taxon>Actinomycetes</taxon>
        <taxon>Kitasatosporales</taxon>
        <taxon>Streptomycetaceae</taxon>
        <taxon>Streptomyces</taxon>
        <taxon>Streptomyces violaceusniger group</taxon>
    </lineage>
</organism>
<dbReference type="SMART" id="SM00345">
    <property type="entry name" value="HTH_GNTR"/>
    <property type="match status" value="1"/>
</dbReference>
<dbReference type="Pfam" id="PF00392">
    <property type="entry name" value="GntR"/>
    <property type="match status" value="1"/>
</dbReference>
<dbReference type="InterPro" id="IPR050679">
    <property type="entry name" value="Bact_HTH_transcr_reg"/>
</dbReference>
<evidence type="ECO:0000256" key="3">
    <source>
        <dbReference type="ARBA" id="ARBA00023163"/>
    </source>
</evidence>
<keyword evidence="2" id="KW-0238">DNA-binding</keyword>
<dbReference type="Pfam" id="PF07702">
    <property type="entry name" value="UTRA"/>
    <property type="match status" value="1"/>
</dbReference>
<reference evidence="5" key="1">
    <citation type="submission" date="2024-05" db="EMBL/GenBank/DDBJ databases">
        <title>Whole genome shotgun sequence of Streptomyces hygroscopicus NBRC 113678.</title>
        <authorList>
            <person name="Komaki H."/>
            <person name="Tamura T."/>
        </authorList>
    </citation>
    <scope>NUCLEOTIDE SEQUENCE</scope>
    <source>
        <strain evidence="5">N11-34</strain>
    </source>
</reference>
<dbReference type="Gene3D" id="3.40.1410.10">
    <property type="entry name" value="Chorismate lyase-like"/>
    <property type="match status" value="1"/>
</dbReference>
<dbReference type="Proteomes" id="UP001054854">
    <property type="component" value="Unassembled WGS sequence"/>
</dbReference>
<dbReference type="Gene3D" id="1.10.10.10">
    <property type="entry name" value="Winged helix-like DNA-binding domain superfamily/Winged helix DNA-binding domain"/>
    <property type="match status" value="1"/>
</dbReference>
<dbReference type="PANTHER" id="PTHR44846:SF17">
    <property type="entry name" value="GNTR-FAMILY TRANSCRIPTIONAL REGULATOR"/>
    <property type="match status" value="1"/>
</dbReference>
<dbReference type="EMBL" id="BNEK01000007">
    <property type="protein sequence ID" value="GHJ34316.1"/>
    <property type="molecule type" value="Genomic_DNA"/>
</dbReference>
<dbReference type="PROSITE" id="PS50949">
    <property type="entry name" value="HTH_GNTR"/>
    <property type="match status" value="1"/>
</dbReference>
<dbReference type="InterPro" id="IPR036388">
    <property type="entry name" value="WH-like_DNA-bd_sf"/>
</dbReference>
<evidence type="ECO:0000259" key="4">
    <source>
        <dbReference type="PROSITE" id="PS50949"/>
    </source>
</evidence>